<keyword evidence="2" id="KW-1185">Reference proteome</keyword>
<dbReference type="EMBL" id="KB742873">
    <property type="protein sequence ID" value="EOB03318.1"/>
    <property type="molecule type" value="Genomic_DNA"/>
</dbReference>
<dbReference type="Proteomes" id="UP000296049">
    <property type="component" value="Unassembled WGS sequence"/>
</dbReference>
<proteinExistence type="predicted"/>
<sequence length="545" mass="57773">MDWIKAGLSSPKDRATLSMLGTSREEAQGKGLLGAQDFTAAFCVYKMLALERTALALRNAPAAPSRVAQQLCLSDIYTQQWGVCYQLAVRGKSSTEAQPEGMAGGGQPPSPGVIVKQLRHSQMSLGTLRSQKQQRCALGTNDDTPRVTETCLRARCPSVGDRPIVTMSSCRDSCDHVRGTGKHAVTVTGTSPELEHIQPSSLLPPCSGNTAPSSCQQGRRCGRSILAAIQVEAPLRKALEVLWPYPSNQHSVQAAAALGQGPSASGWAVRAVCTPAQDCLHGRVCAEPNLLPGSTASAPRGARCHCGCDSVGAKCVASLQPEADGLQGLQNQHAFHNFSSTGLRKPLELARQDLRVVDEVVLLLISMFQQIRASRQSPIPGSSVNQGTASDAGEYPNIITDSTPDIAQPQCFPDSTIPEVRRGEARQDESLAPAGRGGTPECQLAVTHVCTATAGAAFPTPATSLAQSLGFLFPVQVPFAFSKLSLLLPRAFPPALDPLSFCRVFAVYVHLRSKPRVISASAHSSPIPKWYSVASAHAIRPEALV</sequence>
<evidence type="ECO:0000313" key="2">
    <source>
        <dbReference type="Proteomes" id="UP000296049"/>
    </source>
</evidence>
<dbReference type="AlphaFoldDB" id="R0LSF5"/>
<reference evidence="2" key="1">
    <citation type="journal article" date="2013" name="Nat. Genet.">
        <title>The duck genome and transcriptome provide insight into an avian influenza virus reservoir species.</title>
        <authorList>
            <person name="Huang Y."/>
            <person name="Li Y."/>
            <person name="Burt D.W."/>
            <person name="Chen H."/>
            <person name="Zhang Y."/>
            <person name="Qian W."/>
            <person name="Kim H."/>
            <person name="Gan S."/>
            <person name="Zhao Y."/>
            <person name="Li J."/>
            <person name="Yi K."/>
            <person name="Feng H."/>
            <person name="Zhu P."/>
            <person name="Li B."/>
            <person name="Liu Q."/>
            <person name="Fairley S."/>
            <person name="Magor K.E."/>
            <person name="Du Z."/>
            <person name="Hu X."/>
            <person name="Goodman L."/>
            <person name="Tafer H."/>
            <person name="Vignal A."/>
            <person name="Lee T."/>
            <person name="Kim K.W."/>
            <person name="Sheng Z."/>
            <person name="An Y."/>
            <person name="Searle S."/>
            <person name="Herrero J."/>
            <person name="Groenen M.A."/>
            <person name="Crooijmans R.P."/>
            <person name="Faraut T."/>
            <person name="Cai Q."/>
            <person name="Webster R.G."/>
            <person name="Aldridge J.R."/>
            <person name="Warren W.C."/>
            <person name="Bartschat S."/>
            <person name="Kehr S."/>
            <person name="Marz M."/>
            <person name="Stadler P.F."/>
            <person name="Smith J."/>
            <person name="Kraus R.H."/>
            <person name="Zhao Y."/>
            <person name="Ren L."/>
            <person name="Fei J."/>
            <person name="Morisson M."/>
            <person name="Kaiser P."/>
            <person name="Griffin D.K."/>
            <person name="Rao M."/>
            <person name="Pitel F."/>
            <person name="Wang J."/>
            <person name="Li N."/>
        </authorList>
    </citation>
    <scope>NUCLEOTIDE SEQUENCE [LARGE SCALE GENOMIC DNA]</scope>
</reference>
<organism evidence="1 2">
    <name type="scientific">Anas platyrhynchos</name>
    <name type="common">Mallard</name>
    <name type="synonym">Anas boschas</name>
    <dbReference type="NCBI Taxonomy" id="8839"/>
    <lineage>
        <taxon>Eukaryota</taxon>
        <taxon>Metazoa</taxon>
        <taxon>Chordata</taxon>
        <taxon>Craniata</taxon>
        <taxon>Vertebrata</taxon>
        <taxon>Euteleostomi</taxon>
        <taxon>Archelosauria</taxon>
        <taxon>Archosauria</taxon>
        <taxon>Dinosauria</taxon>
        <taxon>Saurischia</taxon>
        <taxon>Theropoda</taxon>
        <taxon>Coelurosauria</taxon>
        <taxon>Aves</taxon>
        <taxon>Neognathae</taxon>
        <taxon>Galloanserae</taxon>
        <taxon>Anseriformes</taxon>
        <taxon>Anatidae</taxon>
        <taxon>Anatinae</taxon>
        <taxon>Anas</taxon>
    </lineage>
</organism>
<name>R0LSF5_ANAPL</name>
<protein>
    <submittedName>
        <fullName evidence="1">Uncharacterized protein</fullName>
    </submittedName>
</protein>
<evidence type="ECO:0000313" key="1">
    <source>
        <dbReference type="EMBL" id="EOB03318.1"/>
    </source>
</evidence>
<gene>
    <name evidence="1" type="ORF">Anapl_00645</name>
</gene>
<accession>R0LSF5</accession>